<dbReference type="PANTHER" id="PTHR39328:SF1">
    <property type="entry name" value="BLL2871 PROTEIN"/>
    <property type="match status" value="1"/>
</dbReference>
<dbReference type="AlphaFoldDB" id="A0A832SS91"/>
<sequence>MTFSIVATDGVDVGVAVSSKFVAVGAFVPHAEAAVGAVATQCYANPKLGKVIISMIKQGLAAREAVERALSQDVEKELRQIGAVDIRGNAYGFTGRECPEYAGHVTGHGYVALGNILAGPQVVESMARAFESQRGELVDKLLAALEAGDRAGGDRRGKQSAAIIVLRPGGGYLGLTDVYVDIRVDDHPDPVAELRRIFKIWELTLLQREDPLDVVLKKDVAGEVQEALRRLGFYKREPTGVWDEETERAFRNWAGYENFENKIRNDDKIWGSLYRYLLEISRR</sequence>
<dbReference type="GeneID" id="1464071"/>
<evidence type="ECO:0000259" key="1">
    <source>
        <dbReference type="Pfam" id="PF08823"/>
    </source>
</evidence>
<dbReference type="InterPro" id="IPR010430">
    <property type="entry name" value="DUF1028"/>
</dbReference>
<dbReference type="RefSeq" id="WP_011009344.1">
    <property type="nucleotide sequence ID" value="NZ_DAIOPL010000003.1"/>
</dbReference>
<dbReference type="Gene3D" id="3.60.20.10">
    <property type="entry name" value="Glutamine Phosphoribosylpyrophosphate, subunit 1, domain 1"/>
    <property type="match status" value="1"/>
</dbReference>
<dbReference type="InterPro" id="IPR014927">
    <property type="entry name" value="PG-bd_2"/>
</dbReference>
<accession>A0A832SS91</accession>
<evidence type="ECO:0000313" key="2">
    <source>
        <dbReference type="EMBL" id="HII47511.1"/>
    </source>
</evidence>
<dbReference type="SUPFAM" id="SSF56235">
    <property type="entry name" value="N-terminal nucleophile aminohydrolases (Ntn hydrolases)"/>
    <property type="match status" value="1"/>
</dbReference>
<organism evidence="2 3">
    <name type="scientific">Pyrobaculum aerophilum</name>
    <dbReference type="NCBI Taxonomy" id="13773"/>
    <lineage>
        <taxon>Archaea</taxon>
        <taxon>Thermoproteota</taxon>
        <taxon>Thermoprotei</taxon>
        <taxon>Thermoproteales</taxon>
        <taxon>Thermoproteaceae</taxon>
        <taxon>Pyrobaculum</taxon>
    </lineage>
</organism>
<dbReference type="EMBL" id="DUJP01000030">
    <property type="protein sequence ID" value="HII47511.1"/>
    <property type="molecule type" value="Genomic_DNA"/>
</dbReference>
<dbReference type="InterPro" id="IPR029055">
    <property type="entry name" value="Ntn_hydrolases_N"/>
</dbReference>
<protein>
    <submittedName>
        <fullName evidence="2">DUF1028 domain-containing protein</fullName>
    </submittedName>
</protein>
<dbReference type="Pfam" id="PF06267">
    <property type="entry name" value="DUF1028"/>
    <property type="match status" value="1"/>
</dbReference>
<dbReference type="Pfam" id="PF08823">
    <property type="entry name" value="PG_binding_2"/>
    <property type="match status" value="1"/>
</dbReference>
<comment type="caution">
    <text evidence="2">The sequence shown here is derived from an EMBL/GenBank/DDBJ whole genome shotgun (WGS) entry which is preliminary data.</text>
</comment>
<name>A0A832SS91_9CREN</name>
<dbReference type="PANTHER" id="PTHR39328">
    <property type="entry name" value="BLL2871 PROTEIN"/>
    <property type="match status" value="1"/>
</dbReference>
<dbReference type="OMA" id="CPWVRAG"/>
<reference evidence="2" key="1">
    <citation type="journal article" date="2020" name="bioRxiv">
        <title>A rank-normalized archaeal taxonomy based on genome phylogeny resolves widespread incomplete and uneven classifications.</title>
        <authorList>
            <person name="Rinke C."/>
            <person name="Chuvochina M."/>
            <person name="Mussig A.J."/>
            <person name="Chaumeil P.-A."/>
            <person name="Waite D.W."/>
            <person name="Whitman W.B."/>
            <person name="Parks D.H."/>
            <person name="Hugenholtz P."/>
        </authorList>
    </citation>
    <scope>NUCLEOTIDE SEQUENCE</scope>
    <source>
        <strain evidence="2">UBA8839</strain>
    </source>
</reference>
<evidence type="ECO:0000313" key="3">
    <source>
        <dbReference type="Proteomes" id="UP000651120"/>
    </source>
</evidence>
<gene>
    <name evidence="2" type="ORF">HA333_08760</name>
</gene>
<dbReference type="Proteomes" id="UP000651120">
    <property type="component" value="Unassembled WGS sequence"/>
</dbReference>
<proteinExistence type="predicted"/>
<feature type="domain" description="Putative peptidoglycan binding" evidence="1">
    <location>
        <begin position="204"/>
        <end position="277"/>
    </location>
</feature>